<feature type="domain" description="Tricorn protease C1" evidence="3">
    <location>
        <begin position="33"/>
        <end position="76"/>
    </location>
</feature>
<keyword evidence="4" id="KW-0645">Protease</keyword>
<evidence type="ECO:0000313" key="5">
    <source>
        <dbReference type="Proteomes" id="UP000006296"/>
    </source>
</evidence>
<dbReference type="EMBL" id="CP003844">
    <property type="protein sequence ID" value="AFT72882.1"/>
    <property type="molecule type" value="Genomic_DNA"/>
</dbReference>
<dbReference type="InterPro" id="IPR028204">
    <property type="entry name" value="Tricorn_C1"/>
</dbReference>
<protein>
    <submittedName>
        <fullName evidence="4">Carboxy-terminal protease</fullName>
    </submittedName>
</protein>
<dbReference type="Gene3D" id="3.90.226.10">
    <property type="entry name" value="2-enoyl-CoA Hydratase, Chain A, domain 1"/>
    <property type="match status" value="1"/>
</dbReference>
<dbReference type="InterPro" id="IPR036034">
    <property type="entry name" value="PDZ_sf"/>
</dbReference>
<dbReference type="InterPro" id="IPR005151">
    <property type="entry name" value="Tail-specific_protease"/>
</dbReference>
<reference evidence="5" key="1">
    <citation type="journal article" date="2012" name="Sci. Rep.">
        <title>Genomes of surface isolates of Alteromonas macleodii: the life of a widespread marine opportunistic copiotroph.</title>
        <authorList>
            <person name="Lopez-Perez M."/>
            <person name="Gonzaga A."/>
            <person name="Martin-Cuadrado A.B."/>
            <person name="Onyshchenko O."/>
            <person name="Ghavidel A."/>
            <person name="Ghai R."/>
            <person name="Rodriguez-Valera F."/>
        </authorList>
    </citation>
    <scope>NUCLEOTIDE SEQUENCE [LARGE SCALE GENOMIC DNA]</scope>
    <source>
        <strain evidence="5">English Channel 673</strain>
    </source>
</reference>
<dbReference type="SUPFAM" id="SSF50156">
    <property type="entry name" value="PDZ domain-like"/>
    <property type="match status" value="1"/>
</dbReference>
<dbReference type="PANTHER" id="PTHR11261:SF3">
    <property type="entry name" value="RETINOL-BINDING PROTEIN 3"/>
    <property type="match status" value="1"/>
</dbReference>
<accession>A0AB32ZTE6</accession>
<sequence length="411" mass="44852">MIYRIILLLSLLLPLSSCAQSQGFNTKESWQAFVQTVEDNYAYLDTAPTDWEALKAYYQPLAINATTQEEFVDVLQVVKQFFIDPHFNVSPLNEADYSVTPTGSDIWVEKQGDDFVITRIKAGSAAAKSQLALGDMIVGIDGESTEAAIQRVFGNTSLPLTDAHKTWAVNVALGGRRNQERHIEVASDFDDAKRVQLAASYDAINLLRTKAPLIVKQKEGIGYIRFNNNLGNSETVRAFKEALESLESTQGLVIDLRNTPSGGNTGVAEPILGHFVNAKTAYQGYKIQNAGKPYQEAELHLAYVTPSLPYYSKPVVVLVGHWTGSMGEGMAIGFDAIGAKAVIGTPMADLLGGINQFQLPDSTITLELGFERLYHVNGSYREDFVPQAVSWDGHTASDSELNAAIALLKAI</sequence>
<dbReference type="Pfam" id="PF14684">
    <property type="entry name" value="Tricorn_C1"/>
    <property type="match status" value="1"/>
</dbReference>
<feature type="domain" description="Tail specific protease" evidence="2">
    <location>
        <begin position="221"/>
        <end position="378"/>
    </location>
</feature>
<dbReference type="PANTHER" id="PTHR11261">
    <property type="entry name" value="INTERPHOTORECEPTOR RETINOID-BINDING PROTEIN"/>
    <property type="match status" value="1"/>
</dbReference>
<dbReference type="GO" id="GO:0008236">
    <property type="term" value="F:serine-type peptidase activity"/>
    <property type="evidence" value="ECO:0007669"/>
    <property type="project" value="InterPro"/>
</dbReference>
<feature type="signal peptide" evidence="1">
    <location>
        <begin position="1"/>
        <end position="19"/>
    </location>
</feature>
<dbReference type="RefSeq" id="WP_014975363.1">
    <property type="nucleotide sequence ID" value="NC_018678.1"/>
</dbReference>
<evidence type="ECO:0000259" key="2">
    <source>
        <dbReference type="Pfam" id="PF03572"/>
    </source>
</evidence>
<keyword evidence="4" id="KW-0378">Hydrolase</keyword>
<evidence type="ECO:0000259" key="3">
    <source>
        <dbReference type="Pfam" id="PF14684"/>
    </source>
</evidence>
<evidence type="ECO:0000256" key="1">
    <source>
        <dbReference type="SAM" id="SignalP"/>
    </source>
</evidence>
<name>A0AB32ZTE6_ALTME</name>
<dbReference type="KEGG" id="amg:AMEC673_00880"/>
<dbReference type="Gene3D" id="3.30.750.44">
    <property type="match status" value="1"/>
</dbReference>
<dbReference type="GO" id="GO:0006508">
    <property type="term" value="P:proteolysis"/>
    <property type="evidence" value="ECO:0007669"/>
    <property type="project" value="UniProtKB-KW"/>
</dbReference>
<feature type="chain" id="PRO_5044318657" evidence="1">
    <location>
        <begin position="20"/>
        <end position="411"/>
    </location>
</feature>
<dbReference type="SUPFAM" id="SSF52096">
    <property type="entry name" value="ClpP/crotonase"/>
    <property type="match status" value="1"/>
</dbReference>
<dbReference type="InterPro" id="IPR029045">
    <property type="entry name" value="ClpP/crotonase-like_dom_sf"/>
</dbReference>
<dbReference type="Proteomes" id="UP000006296">
    <property type="component" value="Chromosome"/>
</dbReference>
<evidence type="ECO:0000313" key="4">
    <source>
        <dbReference type="EMBL" id="AFT72882.1"/>
    </source>
</evidence>
<dbReference type="Gene3D" id="2.30.42.10">
    <property type="match status" value="1"/>
</dbReference>
<dbReference type="Pfam" id="PF03572">
    <property type="entry name" value="Peptidase_S41"/>
    <property type="match status" value="1"/>
</dbReference>
<keyword evidence="1" id="KW-0732">Signal</keyword>
<organism evidence="4 5">
    <name type="scientific">Alteromonas macleodii (strain English Channel 673)</name>
    <dbReference type="NCBI Taxonomy" id="1004788"/>
    <lineage>
        <taxon>Bacteria</taxon>
        <taxon>Pseudomonadati</taxon>
        <taxon>Pseudomonadota</taxon>
        <taxon>Gammaproteobacteria</taxon>
        <taxon>Alteromonadales</taxon>
        <taxon>Alteromonadaceae</taxon>
        <taxon>Alteromonas/Salinimonas group</taxon>
        <taxon>Alteromonas</taxon>
    </lineage>
</organism>
<gene>
    <name evidence="4" type="ordered locus">AMEC673_00880</name>
</gene>
<proteinExistence type="predicted"/>
<dbReference type="AlphaFoldDB" id="A0AB32ZTE6"/>